<keyword evidence="6" id="KW-1185">Reference proteome</keyword>
<dbReference type="InterPro" id="IPR016461">
    <property type="entry name" value="COMT-like"/>
</dbReference>
<sequence>SVSKSSCYSIILCTRTGHRYCAGNLLQQTRMSSRSRIVELAAIIHEQTLKVDAHLASNQIPAPSFDIDTPLSLPAEVQVSQGAVLEAIDELQALFLGPIGSVVPPHNAWTCVTAIQRFGYATSFPTTATSTFAEIAQACGTSESDTRRLLRQAMTFYIFREPSPGVVAHTAGSKVLAEIPSVGAYIDFVSLEMLPSHGRLVDAMQKWPGSEEPNEAGFAVAHNCDIPMFEVIASDPKRAERMVGGMSFLLSSPGFSVNYLLENFEWGSAAKGGLLVDVGGASGEVATAIARHLPEIKCIVQDTPGVIEGAEVPSDLEGRLSFMAHDFFQQQPLKGADIYLIRFVLHDWSDKYAVKILKSLVPSLKRGARVLVSDTCAPPSSGDMSPYQYRAPRTYDIYMKGLANAKERNADEWAQLFKLVDPQFSPCEIQSPEGSVMSIISVTWQGESF</sequence>
<comment type="caution">
    <text evidence="5">The sequence shown here is derived from an EMBL/GenBank/DDBJ whole genome shotgun (WGS) entry which is preliminary data.</text>
</comment>
<proteinExistence type="predicted"/>
<dbReference type="EMBL" id="QGMK01000303">
    <property type="protein sequence ID" value="TVY82551.1"/>
    <property type="molecule type" value="Genomic_DNA"/>
</dbReference>
<evidence type="ECO:0000313" key="6">
    <source>
        <dbReference type="Proteomes" id="UP000469558"/>
    </source>
</evidence>
<dbReference type="Gene3D" id="1.10.10.10">
    <property type="entry name" value="Winged helix-like DNA-binding domain superfamily/Winged helix DNA-binding domain"/>
    <property type="match status" value="1"/>
</dbReference>
<dbReference type="InterPro" id="IPR036390">
    <property type="entry name" value="WH_DNA-bd_sf"/>
</dbReference>
<reference evidence="5 6" key="1">
    <citation type="submission" date="2018-05" db="EMBL/GenBank/DDBJ databases">
        <title>Genome sequencing and assembly of the regulated plant pathogen Lachnellula willkommii and related sister species for the development of diagnostic species identification markers.</title>
        <authorList>
            <person name="Giroux E."/>
            <person name="Bilodeau G."/>
        </authorList>
    </citation>
    <scope>NUCLEOTIDE SEQUENCE [LARGE SCALE GENOMIC DNA]</scope>
    <source>
        <strain evidence="5 6">CBS 268.59</strain>
    </source>
</reference>
<evidence type="ECO:0000256" key="2">
    <source>
        <dbReference type="ARBA" id="ARBA00022679"/>
    </source>
</evidence>
<evidence type="ECO:0000259" key="4">
    <source>
        <dbReference type="Pfam" id="PF00891"/>
    </source>
</evidence>
<dbReference type="Proteomes" id="UP000469558">
    <property type="component" value="Unassembled WGS sequence"/>
</dbReference>
<feature type="non-terminal residue" evidence="5">
    <location>
        <position position="1"/>
    </location>
</feature>
<dbReference type="OrthoDB" id="1606438at2759"/>
<dbReference type="PROSITE" id="PS51683">
    <property type="entry name" value="SAM_OMT_II"/>
    <property type="match status" value="1"/>
</dbReference>
<organism evidence="5 6">
    <name type="scientific">Lachnellula suecica</name>
    <dbReference type="NCBI Taxonomy" id="602035"/>
    <lineage>
        <taxon>Eukaryota</taxon>
        <taxon>Fungi</taxon>
        <taxon>Dikarya</taxon>
        <taxon>Ascomycota</taxon>
        <taxon>Pezizomycotina</taxon>
        <taxon>Leotiomycetes</taxon>
        <taxon>Helotiales</taxon>
        <taxon>Lachnaceae</taxon>
        <taxon>Lachnellula</taxon>
    </lineage>
</organism>
<evidence type="ECO:0000256" key="3">
    <source>
        <dbReference type="ARBA" id="ARBA00022691"/>
    </source>
</evidence>
<dbReference type="Pfam" id="PF00891">
    <property type="entry name" value="Methyltransf_2"/>
    <property type="match status" value="1"/>
</dbReference>
<keyword evidence="1" id="KW-0489">Methyltransferase</keyword>
<accession>A0A8T9CAD3</accession>
<dbReference type="PANTHER" id="PTHR43712">
    <property type="entry name" value="PUTATIVE (AFU_ORTHOLOGUE AFUA_4G14580)-RELATED"/>
    <property type="match status" value="1"/>
</dbReference>
<dbReference type="GO" id="GO:0008171">
    <property type="term" value="F:O-methyltransferase activity"/>
    <property type="evidence" value="ECO:0007669"/>
    <property type="project" value="InterPro"/>
</dbReference>
<keyword evidence="3" id="KW-0949">S-adenosyl-L-methionine</keyword>
<keyword evidence="2" id="KW-0808">Transferase</keyword>
<dbReference type="SUPFAM" id="SSF53335">
    <property type="entry name" value="S-adenosyl-L-methionine-dependent methyltransferases"/>
    <property type="match status" value="1"/>
</dbReference>
<name>A0A8T9CAD3_9HELO</name>
<evidence type="ECO:0000256" key="1">
    <source>
        <dbReference type="ARBA" id="ARBA00022603"/>
    </source>
</evidence>
<evidence type="ECO:0000313" key="5">
    <source>
        <dbReference type="EMBL" id="TVY82551.1"/>
    </source>
</evidence>
<dbReference type="PANTHER" id="PTHR43712:SF12">
    <property type="entry name" value="STERIGMATOCYSTIN 8-O-METHYLTRANSFERASE"/>
    <property type="match status" value="1"/>
</dbReference>
<dbReference type="InterPro" id="IPR001077">
    <property type="entry name" value="COMT_C"/>
</dbReference>
<protein>
    <submittedName>
        <fullName evidence="5">O-methyltransferase gsfB</fullName>
    </submittedName>
</protein>
<dbReference type="InterPro" id="IPR029063">
    <property type="entry name" value="SAM-dependent_MTases_sf"/>
</dbReference>
<gene>
    <name evidence="5" type="primary">gsfB_9</name>
    <name evidence="5" type="ORF">LSUE1_G007792</name>
</gene>
<dbReference type="Gene3D" id="3.40.50.150">
    <property type="entry name" value="Vaccinia Virus protein VP39"/>
    <property type="match status" value="1"/>
</dbReference>
<dbReference type="GO" id="GO:0032259">
    <property type="term" value="P:methylation"/>
    <property type="evidence" value="ECO:0007669"/>
    <property type="project" value="UniProtKB-KW"/>
</dbReference>
<dbReference type="SUPFAM" id="SSF46785">
    <property type="entry name" value="Winged helix' DNA-binding domain"/>
    <property type="match status" value="1"/>
</dbReference>
<dbReference type="AlphaFoldDB" id="A0A8T9CAD3"/>
<feature type="domain" description="O-methyltransferase C-terminal" evidence="4">
    <location>
        <begin position="225"/>
        <end position="418"/>
    </location>
</feature>
<dbReference type="InterPro" id="IPR036388">
    <property type="entry name" value="WH-like_DNA-bd_sf"/>
</dbReference>